<dbReference type="NCBIfam" id="NF010184">
    <property type="entry name" value="PRK13663.1"/>
    <property type="match status" value="1"/>
</dbReference>
<evidence type="ECO:0000313" key="3">
    <source>
        <dbReference type="EMBL" id="MDM8156988.1"/>
    </source>
</evidence>
<accession>A0ABT7UDB1</accession>
<dbReference type="Gene3D" id="1.20.1570.10">
    <property type="entry name" value="dip2346 domain like"/>
    <property type="match status" value="1"/>
</dbReference>
<name>A0ABT7UDB1_9FIRM</name>
<evidence type="ECO:0000259" key="1">
    <source>
        <dbReference type="Pfam" id="PF08903"/>
    </source>
</evidence>
<gene>
    <name evidence="3" type="ORF">QUV96_04980</name>
</gene>
<feature type="domain" description="DUF1846" evidence="2">
    <location>
        <begin position="341"/>
        <end position="489"/>
    </location>
</feature>
<dbReference type="Pfam" id="PF20921">
    <property type="entry name" value="DUF1846_C"/>
    <property type="match status" value="1"/>
</dbReference>
<dbReference type="PIRSF" id="PIRSF033132">
    <property type="entry name" value="DUF1846"/>
    <property type="match status" value="1"/>
</dbReference>
<comment type="caution">
    <text evidence="3">The sequence shown here is derived from an EMBL/GenBank/DDBJ whole genome shotgun (WGS) entry which is preliminary data.</text>
</comment>
<reference evidence="4" key="1">
    <citation type="submission" date="2023-06" db="EMBL/GenBank/DDBJ databases">
        <title>Identification and characterization of horizontal gene transfer across gut microbiota members of farm animals based on homology search.</title>
        <authorList>
            <person name="Zeman M."/>
            <person name="Kubasova T."/>
            <person name="Jahodarova E."/>
            <person name="Nykrynova M."/>
            <person name="Rychlik I."/>
        </authorList>
    </citation>
    <scope>NUCLEOTIDE SEQUENCE [LARGE SCALE GENOMIC DNA]</scope>
    <source>
        <strain evidence="4">ET39</strain>
    </source>
</reference>
<dbReference type="InterPro" id="IPR048496">
    <property type="entry name" value="DUF1846_N"/>
</dbReference>
<evidence type="ECO:0000259" key="2">
    <source>
        <dbReference type="Pfam" id="PF20921"/>
    </source>
</evidence>
<organism evidence="3 4">
    <name type="scientific">Amedibacillus dolichus</name>
    <dbReference type="NCBI Taxonomy" id="31971"/>
    <lineage>
        <taxon>Bacteria</taxon>
        <taxon>Bacillati</taxon>
        <taxon>Bacillota</taxon>
        <taxon>Erysipelotrichia</taxon>
        <taxon>Erysipelotrichales</taxon>
        <taxon>Erysipelotrichaceae</taxon>
        <taxon>Amedibacillus</taxon>
    </lineage>
</organism>
<feature type="domain" description="DUF1846" evidence="1">
    <location>
        <begin position="4"/>
        <end position="335"/>
    </location>
</feature>
<dbReference type="Gene3D" id="3.40.140.40">
    <property type="entry name" value="Domain of unknown function (DUF1846), C-terminal subdomain"/>
    <property type="match status" value="1"/>
</dbReference>
<keyword evidence="4" id="KW-1185">Reference proteome</keyword>
<proteinExistence type="predicted"/>
<protein>
    <submittedName>
        <fullName evidence="3">DUF1846 domain-containing protein</fullName>
    </submittedName>
</protein>
<evidence type="ECO:0000313" key="4">
    <source>
        <dbReference type="Proteomes" id="UP001529340"/>
    </source>
</evidence>
<dbReference type="RefSeq" id="WP_289607451.1">
    <property type="nucleotide sequence ID" value="NZ_JAUDCG010000016.1"/>
</dbReference>
<dbReference type="InterPro" id="IPR048441">
    <property type="entry name" value="DUF1846_C"/>
</dbReference>
<dbReference type="Pfam" id="PF08903">
    <property type="entry name" value="DUF1846"/>
    <property type="match status" value="1"/>
</dbReference>
<dbReference type="EMBL" id="JAUDCG010000016">
    <property type="protein sequence ID" value="MDM8156988.1"/>
    <property type="molecule type" value="Genomic_DNA"/>
</dbReference>
<reference evidence="3 4" key="2">
    <citation type="submission" date="2023-06" db="EMBL/GenBank/DDBJ databases">
        <title>Identification and characterization of horizontal gene transfer across gut microbiota members of farm animals based on homology search.</title>
        <authorList>
            <person name="Schwarzerova J."/>
            <person name="Nykrynova M."/>
            <person name="Jureckova K."/>
            <person name="Cejkova D."/>
            <person name="Rychlik I."/>
        </authorList>
    </citation>
    <scope>NUCLEOTIDE SEQUENCE [LARGE SCALE GENOMIC DNA]</scope>
    <source>
        <strain evidence="3 4">ET39</strain>
    </source>
</reference>
<dbReference type="InterPro" id="IPR014999">
    <property type="entry name" value="DUF1846"/>
</dbReference>
<dbReference type="Gene3D" id="3.10.630.10">
    <property type="entry name" value="dip2346 domain like"/>
    <property type="match status" value="1"/>
</dbReference>
<sequence>MRKIAFDNDAYLKMQSQHIMERIHSFDNKLYLEFGGKLFDDTHASRVLPGFLPDSKLKMLLQLKEHVEIVIAICASDIEKNKLRRDLGITYDDEVLRLIDSFRSVGLYVGSVVLTRYDKQARAEAFRQRLQRVGVPVYLHYAIEGYPNDVKKIISEQGFGINDYIETSKPLVVVTAPGPGSGKMATCLSQLYHEHKRGIKAGYAKFETFPIWNLPLKHPVNLAYEAATADLNDINMIDPFHLEAYGETTVNYNRDVEIFPVLKAMFTSIYGSSPYQSPTDMGVNMAGNCIVDDEAARDASKNEIVRRYYQAKLDLKRGRASEETVEKIQLIMSQADITEEIRPCIAAANKRAEETDGPAVAIDLGDTIVTGRTSELLGASSAALLNALKTLAKIDDSIPLISPSIIEPIQRLKVNALGGRNPRLHTDEVLIALSISATTNPLSHLAMQQLSKLKDCDVHSSVILSEVDSGVFRKLNMHLTCEDQYQSKSSLYHKF</sequence>
<dbReference type="Proteomes" id="UP001529340">
    <property type="component" value="Unassembled WGS sequence"/>
</dbReference>
<reference evidence="3 4" key="3">
    <citation type="submission" date="2023-06" db="EMBL/GenBank/DDBJ databases">
        <authorList>
            <person name="Zeman M."/>
            <person name="Kubasova T."/>
            <person name="Jahodarova E."/>
            <person name="Nykrynova M."/>
            <person name="Rychlik I."/>
        </authorList>
    </citation>
    <scope>NUCLEOTIDE SEQUENCE [LARGE SCALE GENOMIC DNA]</scope>
    <source>
        <strain evidence="3 4">ET39</strain>
    </source>
</reference>